<evidence type="ECO:0000256" key="10">
    <source>
        <dbReference type="ARBA" id="ARBA00022737"/>
    </source>
</evidence>
<dbReference type="FunFam" id="2.60.40.150:FF:000099">
    <property type="entry name" value="Copine 3"/>
    <property type="match status" value="1"/>
</dbReference>
<dbReference type="GO" id="GO:0005737">
    <property type="term" value="C:cytoplasm"/>
    <property type="evidence" value="ECO:0007669"/>
    <property type="project" value="UniProtKB-SubCell"/>
</dbReference>
<dbReference type="InterPro" id="IPR037768">
    <property type="entry name" value="C2B_Copine"/>
</dbReference>
<evidence type="ECO:0000256" key="19">
    <source>
        <dbReference type="SAM" id="MobiDB-lite"/>
    </source>
</evidence>
<dbReference type="InterPro" id="IPR045052">
    <property type="entry name" value="Copine"/>
</dbReference>
<evidence type="ECO:0000256" key="13">
    <source>
        <dbReference type="ARBA" id="ARBA00023136"/>
    </source>
</evidence>
<dbReference type="GO" id="GO:0005925">
    <property type="term" value="C:focal adhesion"/>
    <property type="evidence" value="ECO:0007669"/>
    <property type="project" value="UniProtKB-SubCell"/>
</dbReference>
<dbReference type="FunFam" id="2.60.40.150:FF:000042">
    <property type="entry name" value="Copine 3"/>
    <property type="match status" value="1"/>
</dbReference>
<dbReference type="InterPro" id="IPR002035">
    <property type="entry name" value="VWF_A"/>
</dbReference>
<comment type="function">
    <text evidence="15">Calcium-dependent phospholipid-binding protein that plays a role in ERBB2-mediated tumor cell migration in response to growth factor heregulin stimulation.</text>
</comment>
<keyword evidence="9" id="KW-0479">Metal-binding</keyword>
<dbReference type="InterPro" id="IPR036465">
    <property type="entry name" value="vWFA_dom_sf"/>
</dbReference>
<evidence type="ECO:0000256" key="17">
    <source>
        <dbReference type="ARBA" id="ARBA00074834"/>
    </source>
</evidence>
<keyword evidence="8" id="KW-0597">Phosphoprotein</keyword>
<feature type="compositionally biased region" description="Low complexity" evidence="19">
    <location>
        <begin position="533"/>
        <end position="559"/>
    </location>
</feature>
<keyword evidence="7" id="KW-0963">Cytoplasm</keyword>
<organism evidence="21 22">
    <name type="scientific">Plectus sambesii</name>
    <dbReference type="NCBI Taxonomy" id="2011161"/>
    <lineage>
        <taxon>Eukaryota</taxon>
        <taxon>Metazoa</taxon>
        <taxon>Ecdysozoa</taxon>
        <taxon>Nematoda</taxon>
        <taxon>Chromadorea</taxon>
        <taxon>Plectida</taxon>
        <taxon>Plectina</taxon>
        <taxon>Plectoidea</taxon>
        <taxon>Plectidae</taxon>
        <taxon>Plectus</taxon>
    </lineage>
</organism>
<evidence type="ECO:0000313" key="21">
    <source>
        <dbReference type="Proteomes" id="UP000887566"/>
    </source>
</evidence>
<evidence type="ECO:0000256" key="18">
    <source>
        <dbReference type="ARBA" id="ARBA00076171"/>
    </source>
</evidence>
<accession>A0A914WEV3</accession>
<reference evidence="22" key="1">
    <citation type="submission" date="2022-11" db="UniProtKB">
        <authorList>
            <consortium name="WormBaseParasite"/>
        </authorList>
    </citation>
    <scope>IDENTIFICATION</scope>
</reference>
<evidence type="ECO:0000256" key="7">
    <source>
        <dbReference type="ARBA" id="ARBA00022490"/>
    </source>
</evidence>
<dbReference type="AlphaFoldDB" id="A0A914WEV3"/>
<evidence type="ECO:0000256" key="9">
    <source>
        <dbReference type="ARBA" id="ARBA00022723"/>
    </source>
</evidence>
<dbReference type="CDD" id="cd01459">
    <property type="entry name" value="vWA_copine_like"/>
    <property type="match status" value="1"/>
</dbReference>
<feature type="domain" description="C2" evidence="20">
    <location>
        <begin position="115"/>
        <end position="241"/>
    </location>
</feature>
<keyword evidence="14" id="KW-0539">Nucleus</keyword>
<dbReference type="SMART" id="SM00327">
    <property type="entry name" value="VWA"/>
    <property type="match status" value="1"/>
</dbReference>
<dbReference type="GO" id="GO:0005634">
    <property type="term" value="C:nucleus"/>
    <property type="evidence" value="ECO:0007669"/>
    <property type="project" value="UniProtKB-SubCell"/>
</dbReference>
<feature type="domain" description="C2" evidence="20">
    <location>
        <begin position="1"/>
        <end position="111"/>
    </location>
</feature>
<protein>
    <recommendedName>
        <fullName evidence="17">Copine-3</fullName>
    </recommendedName>
    <alternativeName>
        <fullName evidence="18">Copine III</fullName>
    </alternativeName>
</protein>
<keyword evidence="10" id="KW-0677">Repeat</keyword>
<evidence type="ECO:0000256" key="15">
    <source>
        <dbReference type="ARBA" id="ARBA00058857"/>
    </source>
</evidence>
<dbReference type="CDD" id="cd04048">
    <property type="entry name" value="C2A_Copine"/>
    <property type="match status" value="1"/>
</dbReference>
<dbReference type="PROSITE" id="PS50004">
    <property type="entry name" value="C2"/>
    <property type="match status" value="2"/>
</dbReference>
<keyword evidence="21" id="KW-1185">Reference proteome</keyword>
<evidence type="ECO:0000256" key="2">
    <source>
        <dbReference type="ARBA" id="ARBA00004236"/>
    </source>
</evidence>
<proteinExistence type="inferred from homology"/>
<dbReference type="SUPFAM" id="SSF53300">
    <property type="entry name" value="vWA-like"/>
    <property type="match status" value="1"/>
</dbReference>
<dbReference type="Pfam" id="PF00168">
    <property type="entry name" value="C2"/>
    <property type="match status" value="2"/>
</dbReference>
<dbReference type="Proteomes" id="UP000887566">
    <property type="component" value="Unplaced"/>
</dbReference>
<evidence type="ECO:0000259" key="20">
    <source>
        <dbReference type="PROSITE" id="PS50004"/>
    </source>
</evidence>
<dbReference type="InterPro" id="IPR035892">
    <property type="entry name" value="C2_domain_sf"/>
</dbReference>
<evidence type="ECO:0000256" key="1">
    <source>
        <dbReference type="ARBA" id="ARBA00004123"/>
    </source>
</evidence>
<evidence type="ECO:0000256" key="4">
    <source>
        <dbReference type="ARBA" id="ARBA00004496"/>
    </source>
</evidence>
<dbReference type="SMART" id="SM00239">
    <property type="entry name" value="C2"/>
    <property type="match status" value="2"/>
</dbReference>
<dbReference type="InterPro" id="IPR010734">
    <property type="entry name" value="Copine_C"/>
</dbReference>
<dbReference type="GO" id="GO:0046872">
    <property type="term" value="F:metal ion binding"/>
    <property type="evidence" value="ECO:0007669"/>
    <property type="project" value="UniProtKB-KW"/>
</dbReference>
<evidence type="ECO:0000256" key="3">
    <source>
        <dbReference type="ARBA" id="ARBA00004246"/>
    </source>
</evidence>
<comment type="subunit">
    <text evidence="16">Monomer. Interacts with ERBB2 (preferentially with the tyrosine phosphorylated form); this interaction occurs at the cell membrane and is increased in a growth factor heregulin-dependent manner. Interacts with SHC1; this interaction may mediate the binding of CPNE3 with ERBB2. Interacts with RACK1.</text>
</comment>
<keyword evidence="12" id="KW-0965">Cell junction</keyword>
<evidence type="ECO:0000256" key="6">
    <source>
        <dbReference type="ARBA" id="ARBA00022475"/>
    </source>
</evidence>
<keyword evidence="11" id="KW-0106">Calcium</keyword>
<dbReference type="Pfam" id="PF07002">
    <property type="entry name" value="Copine"/>
    <property type="match status" value="1"/>
</dbReference>
<dbReference type="PANTHER" id="PTHR10857:SF106">
    <property type="entry name" value="C2 DOMAIN-CONTAINING PROTEIN"/>
    <property type="match status" value="1"/>
</dbReference>
<name>A0A914WEV3_9BILA</name>
<comment type="similarity">
    <text evidence="5">Belongs to the copine family.</text>
</comment>
<keyword evidence="13" id="KW-0472">Membrane</keyword>
<evidence type="ECO:0000313" key="22">
    <source>
        <dbReference type="WBParaSite" id="PSAMB.scaffold396size53367.g5491.t1"/>
    </source>
</evidence>
<dbReference type="InterPro" id="IPR000008">
    <property type="entry name" value="C2_dom"/>
</dbReference>
<dbReference type="Gene3D" id="3.40.50.410">
    <property type="entry name" value="von Willebrand factor, type A domain"/>
    <property type="match status" value="1"/>
</dbReference>
<dbReference type="SUPFAM" id="SSF49562">
    <property type="entry name" value="C2 domain (Calcium/lipid-binding domain, CaLB)"/>
    <property type="match status" value="2"/>
</dbReference>
<dbReference type="Gene3D" id="2.60.40.150">
    <property type="entry name" value="C2 domain"/>
    <property type="match status" value="2"/>
</dbReference>
<evidence type="ECO:0000256" key="16">
    <source>
        <dbReference type="ARBA" id="ARBA00065466"/>
    </source>
</evidence>
<evidence type="ECO:0000256" key="14">
    <source>
        <dbReference type="ARBA" id="ARBA00023242"/>
    </source>
</evidence>
<keyword evidence="6" id="KW-1003">Cell membrane</keyword>
<sequence length="569" mass="63681">MTKVELSVSANDLLDMDVFSKSDPLCVAFIKHFGSNTWHEFDRTEVIDNNLNPEFAHKFVIDYFFEERQLLKFELYDVDSNSRSLQDHDFLGSLECSLGEIVSSQKLHRPLKGPKPNSGTITICAEELQNCKEKVTFSLSARDLDKKDFFGKSDPFLAFYKANEDGTHTIVHRTEVIKNTLTPTWKPFSISVQSLCGGDYNRSILIKCIDWNRDGTEDLIGEFQTDLASLAVTSPQGSKPVFEVTKDGRSLFGSRKRKISGYIVCDRCEISRSYSFIDYIQTGTQLNCSVAIDFTASNGNPTQPNSLHYIHPHQPNHYARALQAVGEIIQDYDSDKLFPVYGFGARLPPDGTISHDFCVNGDPSNPFCDGVGGVLEAYYRCLQQIQLYGPTNFAPVINRVAREALQHRDGSEYFILLILTDGVITDFPQTTEAIVNASCLPLSIIIVGIGDADFDLMRQLDGDDVRLSSNGRQAERDIVQFVPFREFMRGNSATDIQHSQARLAKEVLEEIPTQFLSYMEANRVSPGSWRQNRSASTSSATTFQSRRSSSSHAPSLAYSEAPPPYPGIR</sequence>
<dbReference type="GO" id="GO:0005886">
    <property type="term" value="C:plasma membrane"/>
    <property type="evidence" value="ECO:0007669"/>
    <property type="project" value="UniProtKB-SubCell"/>
</dbReference>
<evidence type="ECO:0000256" key="5">
    <source>
        <dbReference type="ARBA" id="ARBA00009048"/>
    </source>
</evidence>
<dbReference type="GO" id="GO:0071277">
    <property type="term" value="P:cellular response to calcium ion"/>
    <property type="evidence" value="ECO:0007669"/>
    <property type="project" value="TreeGrafter"/>
</dbReference>
<evidence type="ECO:0000256" key="12">
    <source>
        <dbReference type="ARBA" id="ARBA00022949"/>
    </source>
</evidence>
<feature type="region of interest" description="Disordered" evidence="19">
    <location>
        <begin position="527"/>
        <end position="569"/>
    </location>
</feature>
<dbReference type="GO" id="GO:0005544">
    <property type="term" value="F:calcium-dependent phospholipid binding"/>
    <property type="evidence" value="ECO:0007669"/>
    <property type="project" value="InterPro"/>
</dbReference>
<dbReference type="WBParaSite" id="PSAMB.scaffold396size53367.g5491.t1">
    <property type="protein sequence ID" value="PSAMB.scaffold396size53367.g5491.t1"/>
    <property type="gene ID" value="PSAMB.scaffold396size53367.g5491"/>
</dbReference>
<evidence type="ECO:0000256" key="11">
    <source>
        <dbReference type="ARBA" id="ARBA00022837"/>
    </source>
</evidence>
<dbReference type="CDD" id="cd04047">
    <property type="entry name" value="C2B_Copine"/>
    <property type="match status" value="1"/>
</dbReference>
<comment type="subcellular location">
    <subcellularLocation>
        <location evidence="3">Cell junction</location>
        <location evidence="3">Focal adhesion</location>
    </subcellularLocation>
    <subcellularLocation>
        <location evidence="2">Cell membrane</location>
    </subcellularLocation>
    <subcellularLocation>
        <location evidence="4">Cytoplasm</location>
    </subcellularLocation>
    <subcellularLocation>
        <location evidence="1">Nucleus</location>
    </subcellularLocation>
</comment>
<dbReference type="PANTHER" id="PTHR10857">
    <property type="entry name" value="COPINE"/>
    <property type="match status" value="1"/>
</dbReference>
<evidence type="ECO:0000256" key="8">
    <source>
        <dbReference type="ARBA" id="ARBA00022553"/>
    </source>
</evidence>